<dbReference type="InterPro" id="IPR001466">
    <property type="entry name" value="Beta-lactam-related"/>
</dbReference>
<sequence>MHGYEREGANLAIYHNGKSVVNIWNGYSDAEAGRKWTSTTKSVLFSSSKVSFSAVVALCMAMLVDRGYLSYDDLVIKYWPEYGKNGKNNTTIEDILTHKIFFILFSKKIFFFEIFYHLCYFRFLDFSAGIPYLENITIEDVKKHDVIMRKLEDAQPLWEPGSTSGYHIVTFGWLVDGIFRKVDKRGRDVQSFLKEEIADKYGLNVNIGLNRENFADLARFSQPGLIEYARDMLIDPQILLILIAMFHPSNKIAWNLLTHSAWLPINYDTVAVNDPDVVALNLAAAVGVADAESVARLFSLALDGTLLSNATLQLISKPTLSHWYIEQVIMYPFLKGRGFFYDEHPTEKDEYLAGHPGYGCQAIIIDIKNNLTMAYLTNGLKTSTSIICQNYNRLLKTLYQVITDLKKS</sequence>
<proteinExistence type="predicted"/>
<protein>
    <submittedName>
        <fullName evidence="5">Beta-lactamase domain-containing protein</fullName>
    </submittedName>
</protein>
<dbReference type="STRING" id="318479.A0A0N4U870"/>
<evidence type="ECO:0000313" key="5">
    <source>
        <dbReference type="WBParaSite" id="DME_0000322101-mRNA-1"/>
    </source>
</evidence>
<dbReference type="PANTHER" id="PTHR43319:SF7">
    <property type="entry name" value="BETA-LACTAMASE-RELATED DOMAIN-CONTAINING PROTEIN"/>
    <property type="match status" value="1"/>
</dbReference>
<reference evidence="5" key="1">
    <citation type="submission" date="2017-02" db="UniProtKB">
        <authorList>
            <consortium name="WormBaseParasite"/>
        </authorList>
    </citation>
    <scope>IDENTIFICATION</scope>
</reference>
<dbReference type="EMBL" id="UYYG01001160">
    <property type="protein sequence ID" value="VDN57407.1"/>
    <property type="molecule type" value="Genomic_DNA"/>
</dbReference>
<dbReference type="SUPFAM" id="SSF56601">
    <property type="entry name" value="beta-lactamase/transpeptidase-like"/>
    <property type="match status" value="1"/>
</dbReference>
<dbReference type="WBParaSite" id="DME_0000322101-mRNA-1">
    <property type="protein sequence ID" value="DME_0000322101-mRNA-1"/>
    <property type="gene ID" value="DME_0000322101"/>
</dbReference>
<evidence type="ECO:0000259" key="1">
    <source>
        <dbReference type="Pfam" id="PF00144"/>
    </source>
</evidence>
<evidence type="ECO:0000313" key="4">
    <source>
        <dbReference type="Proteomes" id="UP000274756"/>
    </source>
</evidence>
<dbReference type="InterPro" id="IPR012338">
    <property type="entry name" value="Beta-lactam/transpept-like"/>
</dbReference>
<dbReference type="InterPro" id="IPR052907">
    <property type="entry name" value="Beta-lactamase/esterase"/>
</dbReference>
<dbReference type="Proteomes" id="UP000038040">
    <property type="component" value="Unplaced"/>
</dbReference>
<dbReference type="PANTHER" id="PTHR43319">
    <property type="entry name" value="BETA-LACTAMASE-RELATED"/>
    <property type="match status" value="1"/>
</dbReference>
<dbReference type="OrthoDB" id="5946976at2759"/>
<accession>A0A0N4U870</accession>
<feature type="domain" description="Beta-lactamase-related" evidence="1">
    <location>
        <begin position="3"/>
        <end position="99"/>
    </location>
</feature>
<evidence type="ECO:0000313" key="2">
    <source>
        <dbReference type="EMBL" id="VDN57407.1"/>
    </source>
</evidence>
<dbReference type="Pfam" id="PF00144">
    <property type="entry name" value="Beta-lactamase"/>
    <property type="match status" value="2"/>
</dbReference>
<evidence type="ECO:0000313" key="3">
    <source>
        <dbReference type="Proteomes" id="UP000038040"/>
    </source>
</evidence>
<gene>
    <name evidence="2" type="ORF">DME_LOCUS7380</name>
</gene>
<keyword evidence="4" id="KW-1185">Reference proteome</keyword>
<organism evidence="3 5">
    <name type="scientific">Dracunculus medinensis</name>
    <name type="common">Guinea worm</name>
    <dbReference type="NCBI Taxonomy" id="318479"/>
    <lineage>
        <taxon>Eukaryota</taxon>
        <taxon>Metazoa</taxon>
        <taxon>Ecdysozoa</taxon>
        <taxon>Nematoda</taxon>
        <taxon>Chromadorea</taxon>
        <taxon>Rhabditida</taxon>
        <taxon>Spirurina</taxon>
        <taxon>Dracunculoidea</taxon>
        <taxon>Dracunculidae</taxon>
        <taxon>Dracunculus</taxon>
    </lineage>
</organism>
<dbReference type="Proteomes" id="UP000274756">
    <property type="component" value="Unassembled WGS sequence"/>
</dbReference>
<name>A0A0N4U870_DRAME</name>
<reference evidence="2 4" key="2">
    <citation type="submission" date="2018-11" db="EMBL/GenBank/DDBJ databases">
        <authorList>
            <consortium name="Pathogen Informatics"/>
        </authorList>
    </citation>
    <scope>NUCLEOTIDE SEQUENCE [LARGE SCALE GENOMIC DNA]</scope>
</reference>
<dbReference type="Gene3D" id="3.40.710.10">
    <property type="entry name" value="DD-peptidase/beta-lactamase superfamily"/>
    <property type="match status" value="2"/>
</dbReference>
<feature type="domain" description="Beta-lactamase-related" evidence="1">
    <location>
        <begin position="124"/>
        <end position="382"/>
    </location>
</feature>
<dbReference type="AlphaFoldDB" id="A0A0N4U870"/>